<keyword evidence="3" id="KW-1185">Reference proteome</keyword>
<dbReference type="Proteomes" id="UP000605733">
    <property type="component" value="Unassembled WGS sequence"/>
</dbReference>
<evidence type="ECO:0000313" key="2">
    <source>
        <dbReference type="EMBL" id="GGG43914.1"/>
    </source>
</evidence>
<evidence type="ECO:0000313" key="3">
    <source>
        <dbReference type="Proteomes" id="UP000605733"/>
    </source>
</evidence>
<feature type="domain" description="NAD-dependent epimerase/dehydratase" evidence="1">
    <location>
        <begin position="13"/>
        <end position="246"/>
    </location>
</feature>
<evidence type="ECO:0000259" key="1">
    <source>
        <dbReference type="Pfam" id="PF01370"/>
    </source>
</evidence>
<sequence length="358" mass="40832">MDQPAIKTDKEIIVVSGSSGLIGTTLINKLAEKYLIIGLDNIGYPFPPITAECVCIDITSDESMENAFERIRFAYGNKIASVIHLAAYYDFSGEPSPLYQKITVEGTERLLKVLQGFEVEQFVFSSSLLVYDSTKPGIDITEESPVNPKWDYPQSKVDTEKILRSKRGDIPVMNLRIAGVYSDEGDSIPITNQIQRIYENQLTSHFYPGKFDRGNPYVHLEDLITGLIKAIEKRKEFSGMTTINLGEPETMSFIELQNEIACLLFNKEWKTYKIPNFVAKTGAWVQDLFGDSFIKPWMVDLTDEHMQLDISRANKLLDWEPKHRLKNSLPKIIENLKDHPVKWYKGNDLKLPSKLKEK</sequence>
<organism evidence="2 3">
    <name type="scientific">Christiangramia forsetii</name>
    <dbReference type="NCBI Taxonomy" id="411153"/>
    <lineage>
        <taxon>Bacteria</taxon>
        <taxon>Pseudomonadati</taxon>
        <taxon>Bacteroidota</taxon>
        <taxon>Flavobacteriia</taxon>
        <taxon>Flavobacteriales</taxon>
        <taxon>Flavobacteriaceae</taxon>
        <taxon>Christiangramia</taxon>
    </lineage>
</organism>
<dbReference type="PANTHER" id="PTHR43245">
    <property type="entry name" value="BIFUNCTIONAL POLYMYXIN RESISTANCE PROTEIN ARNA"/>
    <property type="match status" value="1"/>
</dbReference>
<dbReference type="EMBL" id="BMIX01000008">
    <property type="protein sequence ID" value="GGG43914.1"/>
    <property type="molecule type" value="Genomic_DNA"/>
</dbReference>
<proteinExistence type="predicted"/>
<name>A0ABQ1WUZ9_9FLAO</name>
<dbReference type="InterPro" id="IPR050177">
    <property type="entry name" value="Lipid_A_modif_metabolic_enz"/>
</dbReference>
<reference evidence="3" key="1">
    <citation type="journal article" date="2019" name="Int. J. Syst. Evol. Microbiol.">
        <title>The Global Catalogue of Microorganisms (GCM) 10K type strain sequencing project: providing services to taxonomists for standard genome sequencing and annotation.</title>
        <authorList>
            <consortium name="The Broad Institute Genomics Platform"/>
            <consortium name="The Broad Institute Genome Sequencing Center for Infectious Disease"/>
            <person name="Wu L."/>
            <person name="Ma J."/>
        </authorList>
    </citation>
    <scope>NUCLEOTIDE SEQUENCE [LARGE SCALE GENOMIC DNA]</scope>
    <source>
        <strain evidence="3">CGMCC 1.15422</strain>
    </source>
</reference>
<dbReference type="InterPro" id="IPR036291">
    <property type="entry name" value="NAD(P)-bd_dom_sf"/>
</dbReference>
<comment type="caution">
    <text evidence="2">The sequence shown here is derived from an EMBL/GenBank/DDBJ whole genome shotgun (WGS) entry which is preliminary data.</text>
</comment>
<accession>A0ABQ1WUZ9</accession>
<dbReference type="InterPro" id="IPR001509">
    <property type="entry name" value="Epimerase_deHydtase"/>
</dbReference>
<gene>
    <name evidence="2" type="primary">galE</name>
    <name evidence="2" type="ORF">GCM10011532_29940</name>
</gene>
<protein>
    <submittedName>
        <fullName evidence="2">UDP-glucose 4-epimerase</fullName>
    </submittedName>
</protein>
<dbReference type="Gene3D" id="3.40.50.720">
    <property type="entry name" value="NAD(P)-binding Rossmann-like Domain"/>
    <property type="match status" value="1"/>
</dbReference>
<dbReference type="SUPFAM" id="SSF51735">
    <property type="entry name" value="NAD(P)-binding Rossmann-fold domains"/>
    <property type="match status" value="1"/>
</dbReference>
<dbReference type="RefSeq" id="WP_011709226.1">
    <property type="nucleotide sequence ID" value="NZ_BMIX01000008.1"/>
</dbReference>
<dbReference type="Pfam" id="PF01370">
    <property type="entry name" value="Epimerase"/>
    <property type="match status" value="1"/>
</dbReference>